<dbReference type="SUPFAM" id="SSF48452">
    <property type="entry name" value="TPR-like"/>
    <property type="match status" value="1"/>
</dbReference>
<feature type="repeat" description="PPR" evidence="2">
    <location>
        <begin position="241"/>
        <end position="275"/>
    </location>
</feature>
<sequence>MVLPPNQKLCLQSLNLADTLATMAQSCSSMRHLKQIHAHAILTNLHHHRIVLAKIFRFAAVSPSGDLHYAYRLFSQMPNPNTFFYNTLIRARGVPSAARRVFAETVDVDVVSWSGLVVAHVRAGELEYAQHVFDRMPERDVVSWTAMISGYSKAKRSREALDLFWDMRDAGVRPDEVTMVGVITACTNLGDLETGTEIHRYIEDNGCGWMVSLCNALIDLYAKCGYMDGAWQVFRNMNRKSLITWNSIISACANHGNADDAFSLYESMVNSGIQPDGITFLALLVAYTHKGLVDEGYRLFESMQKDYGIEASIEHYGCMVDMLGKAGRLEEAYQLITSMPIPSNDAVWGALLAACRTHGNVDMAERVVKRLLELKPDEGGYYILLRDIYVAAGRTEEANEMRHAMMINGARKNPGCSWMGA</sequence>
<dbReference type="NCBIfam" id="TIGR00756">
    <property type="entry name" value="PPR"/>
    <property type="match status" value="3"/>
</dbReference>
<name>A0A6P6G3B1_ZIZJJ</name>
<dbReference type="Gene3D" id="1.25.40.10">
    <property type="entry name" value="Tetratricopeptide repeat domain"/>
    <property type="match status" value="2"/>
</dbReference>
<keyword evidence="1" id="KW-0677">Repeat</keyword>
<evidence type="ECO:0000256" key="1">
    <source>
        <dbReference type="ARBA" id="ARBA00022737"/>
    </source>
</evidence>
<evidence type="ECO:0000256" key="2">
    <source>
        <dbReference type="PROSITE-ProRule" id="PRU00708"/>
    </source>
</evidence>
<keyword evidence="3" id="KW-1185">Reference proteome</keyword>
<dbReference type="GO" id="GO:0009451">
    <property type="term" value="P:RNA modification"/>
    <property type="evidence" value="ECO:0007669"/>
    <property type="project" value="InterPro"/>
</dbReference>
<gene>
    <name evidence="4" type="primary">LOC107415914</name>
</gene>
<evidence type="ECO:0000313" key="3">
    <source>
        <dbReference type="Proteomes" id="UP001652623"/>
    </source>
</evidence>
<accession>A0A6P6G3B1</accession>
<dbReference type="AlphaFoldDB" id="A0A6P6G3B1"/>
<dbReference type="InterPro" id="IPR046848">
    <property type="entry name" value="E_motif"/>
</dbReference>
<dbReference type="InterPro" id="IPR011990">
    <property type="entry name" value="TPR-like_helical_dom_sf"/>
</dbReference>
<feature type="repeat" description="PPR" evidence="2">
    <location>
        <begin position="140"/>
        <end position="174"/>
    </location>
</feature>
<dbReference type="GeneID" id="107415914"/>
<dbReference type="RefSeq" id="XP_024928629.3">
    <property type="nucleotide sequence ID" value="XM_025072861.3"/>
</dbReference>
<dbReference type="InterPro" id="IPR002885">
    <property type="entry name" value="PPR_rpt"/>
</dbReference>
<evidence type="ECO:0000313" key="4">
    <source>
        <dbReference type="RefSeq" id="XP_024928629.3"/>
    </source>
</evidence>
<feature type="repeat" description="PPR" evidence="2">
    <location>
        <begin position="109"/>
        <end position="139"/>
    </location>
</feature>
<feature type="repeat" description="PPR" evidence="2">
    <location>
        <begin position="276"/>
        <end position="306"/>
    </location>
</feature>
<dbReference type="GO" id="GO:0003723">
    <property type="term" value="F:RNA binding"/>
    <property type="evidence" value="ECO:0007669"/>
    <property type="project" value="InterPro"/>
</dbReference>
<dbReference type="Pfam" id="PF01535">
    <property type="entry name" value="PPR"/>
    <property type="match status" value="2"/>
</dbReference>
<feature type="repeat" description="PPR" evidence="2">
    <location>
        <begin position="210"/>
        <end position="240"/>
    </location>
</feature>
<dbReference type="Pfam" id="PF20431">
    <property type="entry name" value="E_motif"/>
    <property type="match status" value="1"/>
</dbReference>
<proteinExistence type="predicted"/>
<dbReference type="Proteomes" id="UP001652623">
    <property type="component" value="Chromosome 4"/>
</dbReference>
<dbReference type="Pfam" id="PF13041">
    <property type="entry name" value="PPR_2"/>
    <property type="match status" value="2"/>
</dbReference>
<dbReference type="InterPro" id="IPR046960">
    <property type="entry name" value="PPR_At4g14850-like_plant"/>
</dbReference>
<dbReference type="PROSITE" id="PS51375">
    <property type="entry name" value="PPR"/>
    <property type="match status" value="5"/>
</dbReference>
<protein>
    <submittedName>
        <fullName evidence="4">Pentatricopeptide repeat-containing protein At1g74630-like isoform X2</fullName>
    </submittedName>
</protein>
<dbReference type="PANTHER" id="PTHR47926">
    <property type="entry name" value="PENTATRICOPEPTIDE REPEAT-CONTAINING PROTEIN"/>
    <property type="match status" value="1"/>
</dbReference>
<reference evidence="4" key="1">
    <citation type="submission" date="2025-08" db="UniProtKB">
        <authorList>
            <consortium name="RefSeq"/>
        </authorList>
    </citation>
    <scope>IDENTIFICATION</scope>
    <source>
        <tissue evidence="4">Seedling</tissue>
    </source>
</reference>
<organism evidence="3 4">
    <name type="scientific">Ziziphus jujuba</name>
    <name type="common">Chinese jujube</name>
    <name type="synonym">Ziziphus sativa</name>
    <dbReference type="NCBI Taxonomy" id="326968"/>
    <lineage>
        <taxon>Eukaryota</taxon>
        <taxon>Viridiplantae</taxon>
        <taxon>Streptophyta</taxon>
        <taxon>Embryophyta</taxon>
        <taxon>Tracheophyta</taxon>
        <taxon>Spermatophyta</taxon>
        <taxon>Magnoliopsida</taxon>
        <taxon>eudicotyledons</taxon>
        <taxon>Gunneridae</taxon>
        <taxon>Pentapetalae</taxon>
        <taxon>rosids</taxon>
        <taxon>fabids</taxon>
        <taxon>Rosales</taxon>
        <taxon>Rhamnaceae</taxon>
        <taxon>Paliureae</taxon>
        <taxon>Ziziphus</taxon>
    </lineage>
</organism>